<dbReference type="AlphaFoldDB" id="A0AAV9JCY5"/>
<dbReference type="Proteomes" id="UP001324427">
    <property type="component" value="Unassembled WGS sequence"/>
</dbReference>
<protein>
    <submittedName>
        <fullName evidence="1">Uncharacterized protein</fullName>
    </submittedName>
</protein>
<comment type="caution">
    <text evidence="1">The sequence shown here is derived from an EMBL/GenBank/DDBJ whole genome shotgun (WGS) entry which is preliminary data.</text>
</comment>
<evidence type="ECO:0000313" key="2">
    <source>
        <dbReference type="Proteomes" id="UP001324427"/>
    </source>
</evidence>
<dbReference type="PANTHER" id="PTHR37540:SF5">
    <property type="entry name" value="TRANSCRIPTION FACTOR DOMAIN-CONTAINING PROTEIN"/>
    <property type="match status" value="1"/>
</dbReference>
<evidence type="ECO:0000313" key="1">
    <source>
        <dbReference type="EMBL" id="KAK4542988.1"/>
    </source>
</evidence>
<reference evidence="1 2" key="1">
    <citation type="submission" date="2021-11" db="EMBL/GenBank/DDBJ databases">
        <title>Black yeast isolated from Biological Soil Crust.</title>
        <authorList>
            <person name="Kurbessoian T."/>
        </authorList>
    </citation>
    <scope>NUCLEOTIDE SEQUENCE [LARGE SCALE GENOMIC DNA]</scope>
    <source>
        <strain evidence="1 2">CCFEE 5522</strain>
    </source>
</reference>
<name>A0AAV9JCY5_9PEZI</name>
<accession>A0AAV9JCY5</accession>
<gene>
    <name evidence="1" type="ORF">LTR36_005986</name>
</gene>
<organism evidence="1 2">
    <name type="scientific">Oleoguttula mirabilis</name>
    <dbReference type="NCBI Taxonomy" id="1507867"/>
    <lineage>
        <taxon>Eukaryota</taxon>
        <taxon>Fungi</taxon>
        <taxon>Dikarya</taxon>
        <taxon>Ascomycota</taxon>
        <taxon>Pezizomycotina</taxon>
        <taxon>Dothideomycetes</taxon>
        <taxon>Dothideomycetidae</taxon>
        <taxon>Mycosphaerellales</taxon>
        <taxon>Teratosphaeriaceae</taxon>
        <taxon>Oleoguttula</taxon>
    </lineage>
</organism>
<dbReference type="PANTHER" id="PTHR37540">
    <property type="entry name" value="TRANSCRIPTION FACTOR (ACR-2), PUTATIVE-RELATED-RELATED"/>
    <property type="match status" value="1"/>
</dbReference>
<keyword evidence="2" id="KW-1185">Reference proteome</keyword>
<proteinExistence type="predicted"/>
<sequence>MAANVVFWCAMVSINEPTLLPLTYGDQGHEMDWISNPETATLLTHDGNRADLAEFGVDLQTANVLHEVQRLSRLYTSAVEYGSPEEAVTVLSYLCSILERLLQMSKYFPNPTLMLHTLVRDLKASLTYTLRAIGTKSHLLLWLLSVGGITAHSMPERSWFVGHLVVVITDLGIGSWEAMRRHLVQFAFHDNFCDVSFNDLWEEVRLQQP</sequence>
<dbReference type="EMBL" id="JAVFHQ010000036">
    <property type="protein sequence ID" value="KAK4542988.1"/>
    <property type="molecule type" value="Genomic_DNA"/>
</dbReference>